<feature type="domain" description="EF-hand" evidence="11">
    <location>
        <begin position="238"/>
        <end position="273"/>
    </location>
</feature>
<dbReference type="InterPro" id="IPR054322">
    <property type="entry name" value="FCABP_EF-hand"/>
</dbReference>
<dbReference type="CDD" id="cd00051">
    <property type="entry name" value="EFh"/>
    <property type="match status" value="2"/>
</dbReference>
<feature type="domain" description="EF-hand" evidence="11">
    <location>
        <begin position="357"/>
        <end position="392"/>
    </location>
</feature>
<dbReference type="PANTHER" id="PTHR23064">
    <property type="entry name" value="TROPONIN"/>
    <property type="match status" value="1"/>
</dbReference>
<evidence type="ECO:0000256" key="7">
    <source>
        <dbReference type="ARBA" id="ARBA00022846"/>
    </source>
</evidence>
<dbReference type="PRINTS" id="PR01362">
    <property type="entry name" value="CALFLAGIN"/>
</dbReference>
<protein>
    <submittedName>
        <fullName evidence="12">Putative flagellar calcium-binding protein</fullName>
    </submittedName>
</protein>
<keyword evidence="7 12" id="KW-0282">Flagellum</keyword>
<dbReference type="EMBL" id="HE573024">
    <property type="protein sequence ID" value="CCC49893.1"/>
    <property type="molecule type" value="Genomic_DNA"/>
</dbReference>
<keyword evidence="8" id="KW-0969">Cilium</keyword>
<evidence type="ECO:0000313" key="12">
    <source>
        <dbReference type="EMBL" id="CCC49893.1"/>
    </source>
</evidence>
<evidence type="ECO:0000256" key="6">
    <source>
        <dbReference type="ARBA" id="ARBA00022837"/>
    </source>
</evidence>
<evidence type="ECO:0000256" key="5">
    <source>
        <dbReference type="ARBA" id="ARBA00022737"/>
    </source>
</evidence>
<keyword evidence="5" id="KW-0677">Repeat</keyword>
<dbReference type="GO" id="GO:0031514">
    <property type="term" value="C:motile cilium"/>
    <property type="evidence" value="ECO:0007669"/>
    <property type="project" value="UniProtKB-SubCell"/>
</dbReference>
<evidence type="ECO:0000256" key="2">
    <source>
        <dbReference type="ARBA" id="ARBA00004230"/>
    </source>
</evidence>
<keyword evidence="9" id="KW-0966">Cell projection</keyword>
<dbReference type="Pfam" id="PF22592">
    <property type="entry name" value="FCaBP_EF-hand"/>
    <property type="match status" value="2"/>
</dbReference>
<gene>
    <name evidence="12" type="ORF">TVY486_0805005</name>
</gene>
<comment type="subcellular location">
    <subcellularLocation>
        <location evidence="2">Cell projection</location>
        <location evidence="2">Cilium</location>
        <location evidence="2">Flagellum</location>
    </subcellularLocation>
</comment>
<dbReference type="VEuPathDB" id="TriTrypDB:TvY486_0805005"/>
<dbReference type="SUPFAM" id="SSF47473">
    <property type="entry name" value="EF-hand"/>
    <property type="match status" value="2"/>
</dbReference>
<dbReference type="InterPro" id="IPR003299">
    <property type="entry name" value="Calflagin-bd"/>
</dbReference>
<feature type="region of interest" description="Disordered" evidence="10">
    <location>
        <begin position="194"/>
        <end position="214"/>
    </location>
</feature>
<keyword evidence="4" id="KW-0479">Metal-binding</keyword>
<feature type="compositionally biased region" description="Polar residues" evidence="10">
    <location>
        <begin position="7"/>
        <end position="19"/>
    </location>
</feature>
<dbReference type="GO" id="GO:0005509">
    <property type="term" value="F:calcium ion binding"/>
    <property type="evidence" value="ECO:0007669"/>
    <property type="project" value="InterPro"/>
</dbReference>
<feature type="region of interest" description="Disordered" evidence="10">
    <location>
        <begin position="1"/>
        <end position="36"/>
    </location>
</feature>
<feature type="domain" description="EF-hand" evidence="11">
    <location>
        <begin position="158"/>
        <end position="193"/>
    </location>
</feature>
<dbReference type="AlphaFoldDB" id="G0U1D8"/>
<dbReference type="PROSITE" id="PS50222">
    <property type="entry name" value="EF_HAND_2"/>
    <property type="match status" value="4"/>
</dbReference>
<dbReference type="Pfam" id="PF13202">
    <property type="entry name" value="EF-hand_5"/>
    <property type="match status" value="2"/>
</dbReference>
<comment type="similarity">
    <text evidence="3">Belongs to the calflagin family.</text>
</comment>
<dbReference type="InterPro" id="IPR052591">
    <property type="entry name" value="CML21-like"/>
</dbReference>
<organism evidence="12">
    <name type="scientific">Trypanosoma vivax (strain Y486)</name>
    <dbReference type="NCBI Taxonomy" id="1055687"/>
    <lineage>
        <taxon>Eukaryota</taxon>
        <taxon>Discoba</taxon>
        <taxon>Euglenozoa</taxon>
        <taxon>Kinetoplastea</taxon>
        <taxon>Metakinetoplastina</taxon>
        <taxon>Trypanosomatida</taxon>
        <taxon>Trypanosomatidae</taxon>
        <taxon>Trypanosoma</taxon>
        <taxon>Duttonella</taxon>
    </lineage>
</organism>
<name>G0U1D8_TRYVY</name>
<reference evidence="12" key="1">
    <citation type="journal article" date="2012" name="Proc. Natl. Acad. Sci. U.S.A.">
        <title>Antigenic diversity is generated by distinct evolutionary mechanisms in African trypanosome species.</title>
        <authorList>
            <person name="Jackson A.P."/>
            <person name="Berry A."/>
            <person name="Aslett M."/>
            <person name="Allison H.C."/>
            <person name="Burton P."/>
            <person name="Vavrova-Anderson J."/>
            <person name="Brown R."/>
            <person name="Browne H."/>
            <person name="Corton N."/>
            <person name="Hauser H."/>
            <person name="Gamble J."/>
            <person name="Gilderthorp R."/>
            <person name="Marcello L."/>
            <person name="McQuillan J."/>
            <person name="Otto T.D."/>
            <person name="Quail M.A."/>
            <person name="Sanders M.J."/>
            <person name="van Tonder A."/>
            <person name="Ginger M.L."/>
            <person name="Field M.C."/>
            <person name="Barry J.D."/>
            <person name="Hertz-Fowler C."/>
            <person name="Berriman M."/>
        </authorList>
    </citation>
    <scope>NUCLEOTIDE SEQUENCE</scope>
    <source>
        <strain evidence="12">Y486</strain>
    </source>
</reference>
<evidence type="ECO:0000256" key="10">
    <source>
        <dbReference type="SAM" id="MobiDB-lite"/>
    </source>
</evidence>
<dbReference type="PROSITE" id="PS00018">
    <property type="entry name" value="EF_HAND_1"/>
    <property type="match status" value="4"/>
</dbReference>
<feature type="domain" description="EF-hand" evidence="11">
    <location>
        <begin position="39"/>
        <end position="74"/>
    </location>
</feature>
<dbReference type="SMART" id="SM00054">
    <property type="entry name" value="EFh"/>
    <property type="match status" value="6"/>
</dbReference>
<dbReference type="Gene3D" id="1.10.238.10">
    <property type="entry name" value="EF-hand"/>
    <property type="match status" value="3"/>
</dbReference>
<sequence>MGACVSKNPTGSKENTGSGKNEAALKTVSERIPLDKTPEGKKKRIDLFKQFDTDGDGKLSHDDLHRGCRDVLKLGEVTNRLPDITKRAYNRACGLATRVKGVGCDESVEFNEFRYFLSLVRDYFDLTVMFDGIDTSGNMLVEYAEFLQAVPKLNKWGAKIEDPDAAFKSIDGNGSGVVTFDEFAIWASSNRLELSGDKGESPDNNDSNACRDGASTTHEKMEALKTVSERIPLDKTPEGKKKRIDLFKQFDTDGDGKLSHDDLHRGCRDVLKLGEVTNRLPDITKRAYNRACGLATRVKGVGCDESVEFNEFRYFLSLVRDYFDLTVMFDGIDTSGNMLVEYAEFLQAVPKLNEWGAKIEDPDAAFKSIDGNGSGVVTFDEFAIWASSNRLDLRSPDASRSDIIQPA</sequence>
<evidence type="ECO:0000256" key="4">
    <source>
        <dbReference type="ARBA" id="ARBA00022723"/>
    </source>
</evidence>
<keyword evidence="6" id="KW-0106">Calcium</keyword>
<dbReference type="InterPro" id="IPR018247">
    <property type="entry name" value="EF_Hand_1_Ca_BS"/>
</dbReference>
<evidence type="ECO:0000259" key="11">
    <source>
        <dbReference type="PROSITE" id="PS50222"/>
    </source>
</evidence>
<dbReference type="InterPro" id="IPR002048">
    <property type="entry name" value="EF_hand_dom"/>
</dbReference>
<proteinExistence type="inferred from homology"/>
<evidence type="ECO:0000256" key="8">
    <source>
        <dbReference type="ARBA" id="ARBA00023069"/>
    </source>
</evidence>
<evidence type="ECO:0000256" key="3">
    <source>
        <dbReference type="ARBA" id="ARBA00005727"/>
    </source>
</evidence>
<accession>G0U1D8</accession>
<comment type="function">
    <text evidence="1">May contribute to the rapid motility of the trypanosomes, playing a role either in flagellar structure or in calcium metabolism. Could alternate between a GDP-bound inactive form to a calcium/GTP-bound active form.</text>
</comment>
<evidence type="ECO:0000256" key="1">
    <source>
        <dbReference type="ARBA" id="ARBA00002387"/>
    </source>
</evidence>
<evidence type="ECO:0000256" key="9">
    <source>
        <dbReference type="ARBA" id="ARBA00023273"/>
    </source>
</evidence>
<dbReference type="InterPro" id="IPR011992">
    <property type="entry name" value="EF-hand-dom_pair"/>
</dbReference>